<protein>
    <recommendedName>
        <fullName evidence="4">Excreted virulence factor EspC, type VII ESX diderm</fullName>
    </recommendedName>
</protein>
<dbReference type="Proteomes" id="UP000526734">
    <property type="component" value="Unassembled WGS sequence"/>
</dbReference>
<evidence type="ECO:0000313" key="3">
    <source>
        <dbReference type="Proteomes" id="UP000526734"/>
    </source>
</evidence>
<dbReference type="RefSeq" id="WP_182894258.1">
    <property type="nucleotide sequence ID" value="NZ_JACGZW010000010.1"/>
</dbReference>
<accession>A0A7W3ZDH4</accession>
<evidence type="ECO:0000313" key="2">
    <source>
        <dbReference type="EMBL" id="MBB1157410.1"/>
    </source>
</evidence>
<keyword evidence="3" id="KW-1185">Reference proteome</keyword>
<dbReference type="AlphaFoldDB" id="A0A7W3ZDH4"/>
<feature type="region of interest" description="Disordered" evidence="1">
    <location>
        <begin position="82"/>
        <end position="111"/>
    </location>
</feature>
<evidence type="ECO:0000256" key="1">
    <source>
        <dbReference type="SAM" id="MobiDB-lite"/>
    </source>
</evidence>
<gene>
    <name evidence="2" type="ORF">H4281_30070</name>
</gene>
<name>A0A7W3ZDH4_9PSEU</name>
<dbReference type="EMBL" id="JACGZW010000010">
    <property type="protein sequence ID" value="MBB1157410.1"/>
    <property type="molecule type" value="Genomic_DNA"/>
</dbReference>
<feature type="compositionally biased region" description="Low complexity" evidence="1">
    <location>
        <begin position="17"/>
        <end position="28"/>
    </location>
</feature>
<reference evidence="2 3" key="1">
    <citation type="submission" date="2020-08" db="EMBL/GenBank/DDBJ databases">
        <title>Amycolatopsis sp. nov. DR6-1 isolated from Dendrobium heterocarpum.</title>
        <authorList>
            <person name="Tedsree N."/>
            <person name="Kuncharoen N."/>
            <person name="Likhitwitayawuid K."/>
            <person name="Tanasupawat S."/>
        </authorList>
    </citation>
    <scope>NUCLEOTIDE SEQUENCE [LARGE SCALE GENOMIC DNA]</scope>
    <source>
        <strain evidence="2 3">DR6-1</strain>
    </source>
</reference>
<feature type="region of interest" description="Disordered" evidence="1">
    <location>
        <begin position="17"/>
        <end position="38"/>
    </location>
</feature>
<comment type="caution">
    <text evidence="2">The sequence shown here is derived from an EMBL/GenBank/DDBJ whole genome shotgun (WGS) entry which is preliminary data.</text>
</comment>
<proteinExistence type="predicted"/>
<feature type="compositionally biased region" description="Basic and acidic residues" evidence="1">
    <location>
        <begin position="102"/>
        <end position="111"/>
    </location>
</feature>
<evidence type="ECO:0008006" key="4">
    <source>
        <dbReference type="Google" id="ProtNLM"/>
    </source>
</evidence>
<sequence>MDTLVTTLQQAKERMTNANNALKNSSASDMGSRDIDSAGGEFQERWEYGIGKVAEFSGTVAEGLAKARQVYADMEQKVTETLGKAGGQAEQPAPVPPARSAINDRLDGRKA</sequence>
<organism evidence="2 3">
    <name type="scientific">Amycolatopsis dendrobii</name>
    <dbReference type="NCBI Taxonomy" id="2760662"/>
    <lineage>
        <taxon>Bacteria</taxon>
        <taxon>Bacillati</taxon>
        <taxon>Actinomycetota</taxon>
        <taxon>Actinomycetes</taxon>
        <taxon>Pseudonocardiales</taxon>
        <taxon>Pseudonocardiaceae</taxon>
        <taxon>Amycolatopsis</taxon>
    </lineage>
</organism>